<dbReference type="Proteomes" id="UP001187343">
    <property type="component" value="Unassembled WGS sequence"/>
</dbReference>
<name>A0AA88PEZ3_9TELE</name>
<comment type="caution">
    <text evidence="1">The sequence shown here is derived from an EMBL/GenBank/DDBJ whole genome shotgun (WGS) entry which is preliminary data.</text>
</comment>
<dbReference type="EMBL" id="JAUYZG010000019">
    <property type="protein sequence ID" value="KAK2878362.1"/>
    <property type="molecule type" value="Genomic_DNA"/>
</dbReference>
<evidence type="ECO:0000313" key="2">
    <source>
        <dbReference type="Proteomes" id="UP001187343"/>
    </source>
</evidence>
<sequence>MLRTRFAGEEKEELTSAFVLYCPFRRACAPSIRTHMLREEGETGSCGWVTNTEVEETESACACAALQSGATLEPSERTPQKRAVFHML</sequence>
<evidence type="ECO:0000313" key="1">
    <source>
        <dbReference type="EMBL" id="KAK2878362.1"/>
    </source>
</evidence>
<gene>
    <name evidence="1" type="ORF">Q8A67_019153</name>
</gene>
<organism evidence="1 2">
    <name type="scientific">Cirrhinus molitorella</name>
    <name type="common">mud carp</name>
    <dbReference type="NCBI Taxonomy" id="172907"/>
    <lineage>
        <taxon>Eukaryota</taxon>
        <taxon>Metazoa</taxon>
        <taxon>Chordata</taxon>
        <taxon>Craniata</taxon>
        <taxon>Vertebrata</taxon>
        <taxon>Euteleostomi</taxon>
        <taxon>Actinopterygii</taxon>
        <taxon>Neopterygii</taxon>
        <taxon>Teleostei</taxon>
        <taxon>Ostariophysi</taxon>
        <taxon>Cypriniformes</taxon>
        <taxon>Cyprinidae</taxon>
        <taxon>Labeoninae</taxon>
        <taxon>Labeonini</taxon>
        <taxon>Cirrhinus</taxon>
    </lineage>
</organism>
<proteinExistence type="predicted"/>
<dbReference type="AlphaFoldDB" id="A0AA88PEZ3"/>
<reference evidence="1" key="1">
    <citation type="submission" date="2023-08" db="EMBL/GenBank/DDBJ databases">
        <title>Chromosome-level Genome Assembly of mud carp (Cirrhinus molitorella).</title>
        <authorList>
            <person name="Liu H."/>
        </authorList>
    </citation>
    <scope>NUCLEOTIDE SEQUENCE</scope>
    <source>
        <strain evidence="1">Prfri</strain>
        <tissue evidence="1">Muscle</tissue>
    </source>
</reference>
<protein>
    <submittedName>
        <fullName evidence="1">Uncharacterized protein</fullName>
    </submittedName>
</protein>
<accession>A0AA88PEZ3</accession>
<keyword evidence="2" id="KW-1185">Reference proteome</keyword>